<evidence type="ECO:0000256" key="1">
    <source>
        <dbReference type="SAM" id="MobiDB-lite"/>
    </source>
</evidence>
<proteinExistence type="predicted"/>
<accession>A0ABY4ILE6</accession>
<evidence type="ECO:0000313" key="3">
    <source>
        <dbReference type="Proteomes" id="UP000831963"/>
    </source>
</evidence>
<sequence>MTSDIFPGPVGAPPGAASATLSFGPLTAAPGPVRFVEGFESFADLVEREGAVPTELAEDFPALWRFIAEHPIIADSAALAESAARFLGNAIAVLHPAATWRATPDLEVGTNTRSIPVAGLLQGILTHPERLDDFREMLASWEQDDLDDQEMQALTRDVPEPALVVPPVEYRRPTLPTREYADDEGRIIRYGSRWAGGAPPEDAYSRESHPERFEPLRLVVDALVDHLRSGYETEVREEGGPEGARRIVLEPPTGAPITLTASGPGVQVEAGALFRAIIPSCTCDACDETAESAADELERTLLAIAAGGLRERFPVGRRAWQLTQLVSLGGEGRSSSSGAAPELPEEVREQKAAVLRDLDDGWWPAWPLRTVPSA</sequence>
<name>A0ABY4ILE6_9MICO</name>
<evidence type="ECO:0000313" key="2">
    <source>
        <dbReference type="EMBL" id="UPL13424.1"/>
    </source>
</evidence>
<reference evidence="2 3" key="1">
    <citation type="submission" date="2021-06" db="EMBL/GenBank/DDBJ databases">
        <title>Genome-based taxonomic framework of Microbacterium strains isolated from marine environment, the description of four new species and reclassification of four preexisting species.</title>
        <authorList>
            <person name="Lee S.D."/>
            <person name="Kim S.-M."/>
            <person name="Byeon Y.-S."/>
            <person name="Yang H.L."/>
            <person name="Kim I.S."/>
        </authorList>
    </citation>
    <scope>NUCLEOTIDE SEQUENCE [LARGE SCALE GENOMIC DNA]</scope>
    <source>
        <strain evidence="2 3">SSW1-36</strain>
    </source>
</reference>
<dbReference type="RefSeq" id="WP_247956732.1">
    <property type="nucleotide sequence ID" value="NZ_CP078077.1"/>
</dbReference>
<dbReference type="Proteomes" id="UP000831963">
    <property type="component" value="Chromosome"/>
</dbReference>
<gene>
    <name evidence="2" type="ORF">KV396_02605</name>
</gene>
<feature type="region of interest" description="Disordered" evidence="1">
    <location>
        <begin position="329"/>
        <end position="348"/>
    </location>
</feature>
<protein>
    <submittedName>
        <fullName evidence="2">Uncharacterized protein</fullName>
    </submittedName>
</protein>
<keyword evidence="3" id="KW-1185">Reference proteome</keyword>
<organism evidence="2 3">
    <name type="scientific">Microbacterium galbinum</name>
    <dbReference type="NCBI Taxonomy" id="2851646"/>
    <lineage>
        <taxon>Bacteria</taxon>
        <taxon>Bacillati</taxon>
        <taxon>Actinomycetota</taxon>
        <taxon>Actinomycetes</taxon>
        <taxon>Micrococcales</taxon>
        <taxon>Microbacteriaceae</taxon>
        <taxon>Microbacterium</taxon>
    </lineage>
</organism>
<dbReference type="Pfam" id="PF19736">
    <property type="entry name" value="DUF6226"/>
    <property type="match status" value="1"/>
</dbReference>
<dbReference type="InterPro" id="IPR045773">
    <property type="entry name" value="DUF6226"/>
</dbReference>
<dbReference type="EMBL" id="CP078077">
    <property type="protein sequence ID" value="UPL13424.1"/>
    <property type="molecule type" value="Genomic_DNA"/>
</dbReference>